<evidence type="ECO:0000256" key="1">
    <source>
        <dbReference type="SAM" id="Phobius"/>
    </source>
</evidence>
<organism evidence="2 3">
    <name type="scientific">Solitalea canadensis (strain ATCC 29591 / DSM 3403 / JCM 21819 / LMG 8368 / NBRC 15130 / NCIMB 12057 / USAM 9D)</name>
    <name type="common">Flexibacter canadensis</name>
    <dbReference type="NCBI Taxonomy" id="929556"/>
    <lineage>
        <taxon>Bacteria</taxon>
        <taxon>Pseudomonadati</taxon>
        <taxon>Bacteroidota</taxon>
        <taxon>Sphingobacteriia</taxon>
        <taxon>Sphingobacteriales</taxon>
        <taxon>Sphingobacteriaceae</taxon>
        <taxon>Solitalea</taxon>
    </lineage>
</organism>
<dbReference type="OrthoDB" id="798432at2"/>
<protein>
    <recommendedName>
        <fullName evidence="4">Lipopolysaccharide assembly protein A domain-containing protein</fullName>
    </recommendedName>
</protein>
<dbReference type="Proteomes" id="UP000007590">
    <property type="component" value="Chromosome"/>
</dbReference>
<proteinExistence type="predicted"/>
<sequence>MSFKTIFIIVVTILLTVIFMQNTSDVNVRILMWDVRVSFILLMASMAILCFLMGYFAAYRQRKITNTTLNAPNNEKNLSDEDKSYLQ</sequence>
<dbReference type="HOGENOM" id="CLU_2481642_0_0_10"/>
<reference evidence="2" key="1">
    <citation type="submission" date="2012-02" db="EMBL/GenBank/DDBJ databases">
        <title>The complete genome of Solitalea canadensis DSM 3403.</title>
        <authorList>
            <consortium name="US DOE Joint Genome Institute (JGI-PGF)"/>
            <person name="Lucas S."/>
            <person name="Copeland A."/>
            <person name="Lapidus A."/>
            <person name="Glavina del Rio T."/>
            <person name="Dalin E."/>
            <person name="Tice H."/>
            <person name="Bruce D."/>
            <person name="Goodwin L."/>
            <person name="Pitluck S."/>
            <person name="Peters L."/>
            <person name="Ovchinnikova G."/>
            <person name="Lu M."/>
            <person name="Kyrpides N."/>
            <person name="Mavromatis K."/>
            <person name="Ivanova N."/>
            <person name="Brettin T."/>
            <person name="Detter J.C."/>
            <person name="Han C."/>
            <person name="Larimer F."/>
            <person name="Land M."/>
            <person name="Hauser L."/>
            <person name="Markowitz V."/>
            <person name="Cheng J.-F."/>
            <person name="Hugenholtz P."/>
            <person name="Woyke T."/>
            <person name="Wu D."/>
            <person name="Spring S."/>
            <person name="Schroeder M."/>
            <person name="Kopitz M."/>
            <person name="Brambilla E."/>
            <person name="Klenk H.-P."/>
            <person name="Eisen J.A."/>
        </authorList>
    </citation>
    <scope>NUCLEOTIDE SEQUENCE</scope>
    <source>
        <strain evidence="2">DSM 3403</strain>
    </source>
</reference>
<keyword evidence="1" id="KW-0812">Transmembrane</keyword>
<keyword evidence="1" id="KW-1133">Transmembrane helix</keyword>
<dbReference type="eggNOG" id="COG5416">
    <property type="taxonomic scope" value="Bacteria"/>
</dbReference>
<accession>H8KUF4</accession>
<evidence type="ECO:0000313" key="3">
    <source>
        <dbReference type="Proteomes" id="UP000007590"/>
    </source>
</evidence>
<evidence type="ECO:0000313" key="2">
    <source>
        <dbReference type="EMBL" id="AFD07319.1"/>
    </source>
</evidence>
<dbReference type="RefSeq" id="WP_014680546.1">
    <property type="nucleotide sequence ID" value="NC_017770.1"/>
</dbReference>
<dbReference type="EMBL" id="CP003349">
    <property type="protein sequence ID" value="AFD07319.1"/>
    <property type="molecule type" value="Genomic_DNA"/>
</dbReference>
<dbReference type="KEGG" id="scn:Solca_2277"/>
<dbReference type="AlphaFoldDB" id="H8KUF4"/>
<name>H8KUF4_SOLCM</name>
<gene>
    <name evidence="2" type="ordered locus">Solca_2277</name>
</gene>
<feature type="transmembrane region" description="Helical" evidence="1">
    <location>
        <begin position="36"/>
        <end position="58"/>
    </location>
</feature>
<keyword evidence="3" id="KW-1185">Reference proteome</keyword>
<evidence type="ECO:0008006" key="4">
    <source>
        <dbReference type="Google" id="ProtNLM"/>
    </source>
</evidence>
<keyword evidence="1" id="KW-0472">Membrane</keyword>